<dbReference type="EMBL" id="LAJF01000068">
    <property type="protein sequence ID" value="KKB84605.1"/>
    <property type="molecule type" value="Genomic_DNA"/>
</dbReference>
<gene>
    <name evidence="1" type="ORF">VW29_09375</name>
</gene>
<comment type="caution">
    <text evidence="1">The sequence shown here is derived from an EMBL/GenBank/DDBJ whole genome shotgun (WGS) entry which is preliminary data.</text>
</comment>
<sequence>MRHHNRINFGIANGLSHRVEFYAAPWPLLSSDYATPLGSRIHDAFNVFRRCHECQLLQSLTIDADLHRHPV</sequence>
<protein>
    <submittedName>
        <fullName evidence="1">Uncharacterized protein</fullName>
    </submittedName>
</protein>
<reference evidence="1 2" key="1">
    <citation type="submission" date="2015-03" db="EMBL/GenBank/DDBJ databases">
        <authorList>
            <person name="Hassan Y.I."/>
            <person name="Lepp D."/>
            <person name="Zhou T."/>
        </authorList>
    </citation>
    <scope>NUCLEOTIDE SEQUENCE [LARGE SCALE GENOMIC DNA]</scope>
    <source>
        <strain evidence="1 2">DSM 17137</strain>
    </source>
</reference>
<accession>A0A0F5LQH2</accession>
<keyword evidence="2" id="KW-1185">Reference proteome</keyword>
<proteinExistence type="predicted"/>
<dbReference type="Proteomes" id="UP000033608">
    <property type="component" value="Unassembled WGS sequence"/>
</dbReference>
<dbReference type="PATRIC" id="fig|1121477.3.peg.2976"/>
<name>A0A0F5LQH2_9HYPH</name>
<evidence type="ECO:0000313" key="2">
    <source>
        <dbReference type="Proteomes" id="UP000033608"/>
    </source>
</evidence>
<organism evidence="1 2">
    <name type="scientific">Devosia limi DSM 17137</name>
    <dbReference type="NCBI Taxonomy" id="1121477"/>
    <lineage>
        <taxon>Bacteria</taxon>
        <taxon>Pseudomonadati</taxon>
        <taxon>Pseudomonadota</taxon>
        <taxon>Alphaproteobacteria</taxon>
        <taxon>Hyphomicrobiales</taxon>
        <taxon>Devosiaceae</taxon>
        <taxon>Devosia</taxon>
    </lineage>
</organism>
<dbReference type="AlphaFoldDB" id="A0A0F5LQH2"/>
<evidence type="ECO:0000313" key="1">
    <source>
        <dbReference type="EMBL" id="KKB84605.1"/>
    </source>
</evidence>